<evidence type="ECO:0000256" key="4">
    <source>
        <dbReference type="ARBA" id="ARBA00023136"/>
    </source>
</evidence>
<sequence length="262" mass="30392">MEFAEILRLTFFLAVFALCASWEWLFPRKARTRSRWLRWPSNLGLVALNSVILAIVMPILAIEAASLASQSNFGVLNWLDSPLSVNIVLSVLLLDCLIYWQHRMFHKIPLLWRLHRVHHADRDIDVTTGARFHPIEIWLSMWIKISAIMVLGVSPIAVLIFEILLNGSAMFNHSNGYLPKQADRIIRKLVVTPDFHRVHHSVIPNETHSNFGFFLSIWDYLFTSYLAQPKKGHRHVEIGLPIFKDVSEQRLDRLLTQPFRNQ</sequence>
<keyword evidence="8" id="KW-1185">Reference proteome</keyword>
<evidence type="ECO:0000256" key="5">
    <source>
        <dbReference type="SAM" id="Phobius"/>
    </source>
</evidence>
<accession>A0A9X1WAE0</accession>
<evidence type="ECO:0000313" key="8">
    <source>
        <dbReference type="Proteomes" id="UP001139488"/>
    </source>
</evidence>
<keyword evidence="4 5" id="KW-0472">Membrane</keyword>
<comment type="caution">
    <text evidence="7">The sequence shown here is derived from an EMBL/GenBank/DDBJ whole genome shotgun (WGS) entry which is preliminary data.</text>
</comment>
<dbReference type="InterPro" id="IPR006694">
    <property type="entry name" value="Fatty_acid_hydroxylase"/>
</dbReference>
<organism evidence="7 8">
    <name type="scientific">Vibrio gelatinilyticus</name>
    <dbReference type="NCBI Taxonomy" id="2893468"/>
    <lineage>
        <taxon>Bacteria</taxon>
        <taxon>Pseudomonadati</taxon>
        <taxon>Pseudomonadota</taxon>
        <taxon>Gammaproteobacteria</taxon>
        <taxon>Vibrionales</taxon>
        <taxon>Vibrionaceae</taxon>
        <taxon>Vibrio</taxon>
    </lineage>
</organism>
<feature type="transmembrane region" description="Helical" evidence="5">
    <location>
        <begin position="141"/>
        <end position="165"/>
    </location>
</feature>
<feature type="transmembrane region" description="Helical" evidence="5">
    <location>
        <begin position="82"/>
        <end position="100"/>
    </location>
</feature>
<proteinExistence type="predicted"/>
<keyword evidence="3 5" id="KW-1133">Transmembrane helix</keyword>
<dbReference type="RefSeq" id="WP_244356397.1">
    <property type="nucleotide sequence ID" value="NZ_JAJNNZ010000004.1"/>
</dbReference>
<name>A0A9X1WAE0_9VIBR</name>
<evidence type="ECO:0000256" key="2">
    <source>
        <dbReference type="ARBA" id="ARBA00022692"/>
    </source>
</evidence>
<dbReference type="Proteomes" id="UP001139488">
    <property type="component" value="Unassembled WGS sequence"/>
</dbReference>
<dbReference type="GO" id="GO:0016491">
    <property type="term" value="F:oxidoreductase activity"/>
    <property type="evidence" value="ECO:0007669"/>
    <property type="project" value="InterPro"/>
</dbReference>
<keyword evidence="2 5" id="KW-0812">Transmembrane</keyword>
<dbReference type="AlphaFoldDB" id="A0A9X1WAE0"/>
<reference evidence="7" key="1">
    <citation type="submission" date="2021-11" db="EMBL/GenBank/DDBJ databases">
        <title>Vibrio ZSDE26 sp. nov. and Vibrio ZSDZ34 sp. nov., isolated from coastal seawater in Qingdao.</title>
        <authorList>
            <person name="Zhang P."/>
        </authorList>
    </citation>
    <scope>NUCLEOTIDE SEQUENCE</scope>
    <source>
        <strain evidence="7">ZSDZ34</strain>
    </source>
</reference>
<dbReference type="GO" id="GO:0016020">
    <property type="term" value="C:membrane"/>
    <property type="evidence" value="ECO:0007669"/>
    <property type="project" value="UniProtKB-SubCell"/>
</dbReference>
<dbReference type="GO" id="GO:0008610">
    <property type="term" value="P:lipid biosynthetic process"/>
    <property type="evidence" value="ECO:0007669"/>
    <property type="project" value="InterPro"/>
</dbReference>
<feature type="transmembrane region" description="Helical" evidence="5">
    <location>
        <begin position="6"/>
        <end position="27"/>
    </location>
</feature>
<feature type="transmembrane region" description="Helical" evidence="5">
    <location>
        <begin position="39"/>
        <end position="62"/>
    </location>
</feature>
<dbReference type="EMBL" id="JAJNNZ010000004">
    <property type="protein sequence ID" value="MCJ2376651.1"/>
    <property type="molecule type" value="Genomic_DNA"/>
</dbReference>
<evidence type="ECO:0000313" key="7">
    <source>
        <dbReference type="EMBL" id="MCJ2376651.1"/>
    </source>
</evidence>
<feature type="domain" description="Fatty acid hydroxylase" evidence="6">
    <location>
        <begin position="88"/>
        <end position="223"/>
    </location>
</feature>
<evidence type="ECO:0000259" key="6">
    <source>
        <dbReference type="Pfam" id="PF04116"/>
    </source>
</evidence>
<dbReference type="InterPro" id="IPR050307">
    <property type="entry name" value="Sterol_Desaturase_Related"/>
</dbReference>
<evidence type="ECO:0000256" key="1">
    <source>
        <dbReference type="ARBA" id="ARBA00004370"/>
    </source>
</evidence>
<comment type="subcellular location">
    <subcellularLocation>
        <location evidence="1">Membrane</location>
    </subcellularLocation>
</comment>
<evidence type="ECO:0000256" key="3">
    <source>
        <dbReference type="ARBA" id="ARBA00022989"/>
    </source>
</evidence>
<dbReference type="PANTHER" id="PTHR11863">
    <property type="entry name" value="STEROL DESATURASE"/>
    <property type="match status" value="1"/>
</dbReference>
<dbReference type="Pfam" id="PF04116">
    <property type="entry name" value="FA_hydroxylase"/>
    <property type="match status" value="1"/>
</dbReference>
<gene>
    <name evidence="7" type="ORF">LNL84_07350</name>
</gene>
<dbReference type="GO" id="GO:0005506">
    <property type="term" value="F:iron ion binding"/>
    <property type="evidence" value="ECO:0007669"/>
    <property type="project" value="InterPro"/>
</dbReference>
<protein>
    <submittedName>
        <fullName evidence="7">Sterol desaturase family protein</fullName>
    </submittedName>
</protein>